<keyword evidence="1" id="KW-1133">Transmembrane helix</keyword>
<evidence type="ECO:0000313" key="3">
    <source>
        <dbReference type="Proteomes" id="UP000193920"/>
    </source>
</evidence>
<feature type="transmembrane region" description="Helical" evidence="1">
    <location>
        <begin position="130"/>
        <end position="149"/>
    </location>
</feature>
<evidence type="ECO:0000256" key="1">
    <source>
        <dbReference type="SAM" id="Phobius"/>
    </source>
</evidence>
<dbReference type="Proteomes" id="UP000193920">
    <property type="component" value="Unassembled WGS sequence"/>
</dbReference>
<name>A0A1Y2APV6_9FUNG</name>
<dbReference type="InterPro" id="IPR036259">
    <property type="entry name" value="MFS_trans_sf"/>
</dbReference>
<proteinExistence type="predicted"/>
<feature type="transmembrane region" description="Helical" evidence="1">
    <location>
        <begin position="275"/>
        <end position="297"/>
    </location>
</feature>
<keyword evidence="3" id="KW-1185">Reference proteome</keyword>
<sequence>MAMLSCAGIGLGSYQITSFLINLPEFKKSIESNNENTFWVNPLIGLFVAQICGGLYWSYIGNKYGRKRASIYSVLLNLINHIAFFFIPLSSLWINIYALILGFSIGTNITTDIQMFNDFTLYQKIKSQHLLCILYWKLISVMTSFLVSLFTISTFGLKAGNIINTMLTLSLFLSRTRWQHESPRYLVKEHRLYSAADTLYLLAEKNKTELPIGTLDMYSKETAINKYEASPLECFKLSELKNNFVFIAMSYSFSYTMFTILNNMDNITEQYKESFTISLLALFSIVMVITVIAVFSVSPSVILPYNKNIMIITSFLMTTMILLFGVSENGLVGSLSLVTITISYFISVLCLIIQAVNNTSSKYKLSILSMIGFCLVFSGLSSSVLNELLRYQFEADYRIHFLVCSIFTGITNILTFKTRNFNEITRIISLDDYEEFVPEEKDKIYYTTNKRSSYTLKINL</sequence>
<gene>
    <name evidence="2" type="ORF">LY90DRAFT_675121</name>
</gene>
<dbReference type="OrthoDB" id="4139357at2759"/>
<dbReference type="Gene3D" id="1.20.1250.20">
    <property type="entry name" value="MFS general substrate transporter like domains"/>
    <property type="match status" value="1"/>
</dbReference>
<feature type="transmembrane region" description="Helical" evidence="1">
    <location>
        <begin position="332"/>
        <end position="353"/>
    </location>
</feature>
<organism evidence="2 3">
    <name type="scientific">Neocallimastix californiae</name>
    <dbReference type="NCBI Taxonomy" id="1754190"/>
    <lineage>
        <taxon>Eukaryota</taxon>
        <taxon>Fungi</taxon>
        <taxon>Fungi incertae sedis</taxon>
        <taxon>Chytridiomycota</taxon>
        <taxon>Chytridiomycota incertae sedis</taxon>
        <taxon>Neocallimastigomycetes</taxon>
        <taxon>Neocallimastigales</taxon>
        <taxon>Neocallimastigaceae</taxon>
        <taxon>Neocallimastix</taxon>
    </lineage>
</organism>
<feature type="transmembrane region" description="Helical" evidence="1">
    <location>
        <begin position="309"/>
        <end position="326"/>
    </location>
</feature>
<comment type="caution">
    <text evidence="2">The sequence shown here is derived from an EMBL/GenBank/DDBJ whole genome shotgun (WGS) entry which is preliminary data.</text>
</comment>
<dbReference type="STRING" id="1754190.A0A1Y2APV6"/>
<protein>
    <submittedName>
        <fullName evidence="2">MFS general substrate transporter</fullName>
    </submittedName>
</protein>
<feature type="transmembrane region" description="Helical" evidence="1">
    <location>
        <begin position="397"/>
        <end position="416"/>
    </location>
</feature>
<feature type="transmembrane region" description="Helical" evidence="1">
    <location>
        <begin position="39"/>
        <end position="57"/>
    </location>
</feature>
<dbReference type="EMBL" id="MCOG01000220">
    <property type="protein sequence ID" value="ORY24603.1"/>
    <property type="molecule type" value="Genomic_DNA"/>
</dbReference>
<reference evidence="2 3" key="1">
    <citation type="submission" date="2016-08" db="EMBL/GenBank/DDBJ databases">
        <title>A Parts List for Fungal Cellulosomes Revealed by Comparative Genomics.</title>
        <authorList>
            <consortium name="DOE Joint Genome Institute"/>
            <person name="Haitjema C.H."/>
            <person name="Gilmore S.P."/>
            <person name="Henske J.K."/>
            <person name="Solomon K.V."/>
            <person name="De Groot R."/>
            <person name="Kuo A."/>
            <person name="Mondo S.J."/>
            <person name="Salamov A.A."/>
            <person name="Labutti K."/>
            <person name="Zhao Z."/>
            <person name="Chiniquy J."/>
            <person name="Barry K."/>
            <person name="Brewer H.M."/>
            <person name="Purvine S.O."/>
            <person name="Wright A.T."/>
            <person name="Boxma B."/>
            <person name="Van Alen T."/>
            <person name="Hackstein J.H."/>
            <person name="Baker S.E."/>
            <person name="Grigoriev I.V."/>
            <person name="O'Malley M.A."/>
        </authorList>
    </citation>
    <scope>NUCLEOTIDE SEQUENCE [LARGE SCALE GENOMIC DNA]</scope>
    <source>
        <strain evidence="2 3">G1</strain>
    </source>
</reference>
<feature type="transmembrane region" description="Helical" evidence="1">
    <location>
        <begin position="244"/>
        <end position="263"/>
    </location>
</feature>
<evidence type="ECO:0000313" key="2">
    <source>
        <dbReference type="EMBL" id="ORY24603.1"/>
    </source>
</evidence>
<keyword evidence="1" id="KW-0812">Transmembrane</keyword>
<feature type="transmembrane region" description="Helical" evidence="1">
    <location>
        <begin position="365"/>
        <end position="385"/>
    </location>
</feature>
<keyword evidence="1" id="KW-0472">Membrane</keyword>
<accession>A0A1Y2APV6</accession>
<dbReference type="SUPFAM" id="SSF103473">
    <property type="entry name" value="MFS general substrate transporter"/>
    <property type="match status" value="1"/>
</dbReference>
<dbReference type="AlphaFoldDB" id="A0A1Y2APV6"/>